<dbReference type="InterPro" id="IPR006035">
    <property type="entry name" value="Ureohydrolase"/>
</dbReference>
<dbReference type="PANTHER" id="PTHR43782">
    <property type="entry name" value="ARGINASE"/>
    <property type="match status" value="1"/>
</dbReference>
<comment type="caution">
    <text evidence="5">The sequence shown here is derived from an EMBL/GenBank/DDBJ whole genome shotgun (WGS) entry which is preliminary data.</text>
</comment>
<keyword evidence="6" id="KW-1185">Reference proteome</keyword>
<dbReference type="Pfam" id="PF00491">
    <property type="entry name" value="Arginase"/>
    <property type="match status" value="1"/>
</dbReference>
<name>A0AA41PXC3_9ACTN</name>
<protein>
    <submittedName>
        <fullName evidence="5">Arginase family protein</fullName>
    </submittedName>
</protein>
<dbReference type="PROSITE" id="PS51409">
    <property type="entry name" value="ARGINASE_2"/>
    <property type="match status" value="1"/>
</dbReference>
<evidence type="ECO:0000313" key="5">
    <source>
        <dbReference type="EMBL" id="MCF2527584.1"/>
    </source>
</evidence>
<accession>A0AA41PXC3</accession>
<dbReference type="GO" id="GO:0030145">
    <property type="term" value="F:manganese ion binding"/>
    <property type="evidence" value="ECO:0007669"/>
    <property type="project" value="TreeGrafter"/>
</dbReference>
<keyword evidence="2" id="KW-0378">Hydrolase</keyword>
<keyword evidence="1" id="KW-0479">Metal-binding</keyword>
<keyword evidence="3" id="KW-0464">Manganese</keyword>
<organism evidence="5 6">
    <name type="scientific">Yinghuangia soli</name>
    <dbReference type="NCBI Taxonomy" id="2908204"/>
    <lineage>
        <taxon>Bacteria</taxon>
        <taxon>Bacillati</taxon>
        <taxon>Actinomycetota</taxon>
        <taxon>Actinomycetes</taxon>
        <taxon>Kitasatosporales</taxon>
        <taxon>Streptomycetaceae</taxon>
        <taxon>Yinghuangia</taxon>
    </lineage>
</organism>
<dbReference type="SUPFAM" id="SSF52768">
    <property type="entry name" value="Arginase/deacetylase"/>
    <property type="match status" value="1"/>
</dbReference>
<evidence type="ECO:0000256" key="1">
    <source>
        <dbReference type="ARBA" id="ARBA00022723"/>
    </source>
</evidence>
<dbReference type="InterPro" id="IPR023696">
    <property type="entry name" value="Ureohydrolase_dom_sf"/>
</dbReference>
<dbReference type="CDD" id="cd09999">
    <property type="entry name" value="Arginase-like_1"/>
    <property type="match status" value="1"/>
</dbReference>
<dbReference type="GO" id="GO:0005829">
    <property type="term" value="C:cytosol"/>
    <property type="evidence" value="ECO:0007669"/>
    <property type="project" value="TreeGrafter"/>
</dbReference>
<evidence type="ECO:0000313" key="6">
    <source>
        <dbReference type="Proteomes" id="UP001165378"/>
    </source>
</evidence>
<reference evidence="5" key="1">
    <citation type="submission" date="2022-01" db="EMBL/GenBank/DDBJ databases">
        <title>Genome-Based Taxonomic Classification of the Phylum Actinobacteria.</title>
        <authorList>
            <person name="Gao Y."/>
        </authorList>
    </citation>
    <scope>NUCLEOTIDE SEQUENCE</scope>
    <source>
        <strain evidence="5">KLBMP 8922</strain>
    </source>
</reference>
<dbReference type="RefSeq" id="WP_235051744.1">
    <property type="nucleotide sequence ID" value="NZ_JAKFHA010000004.1"/>
</dbReference>
<dbReference type="PANTHER" id="PTHR43782:SF3">
    <property type="entry name" value="ARGINASE"/>
    <property type="match status" value="1"/>
</dbReference>
<evidence type="ECO:0000256" key="2">
    <source>
        <dbReference type="ARBA" id="ARBA00022801"/>
    </source>
</evidence>
<dbReference type="AlphaFoldDB" id="A0AA41PXC3"/>
<evidence type="ECO:0000256" key="4">
    <source>
        <dbReference type="PROSITE-ProRule" id="PRU00742"/>
    </source>
</evidence>
<dbReference type="Gene3D" id="3.40.800.10">
    <property type="entry name" value="Ureohydrolase domain"/>
    <property type="match status" value="1"/>
</dbReference>
<dbReference type="GO" id="GO:0004053">
    <property type="term" value="F:arginase activity"/>
    <property type="evidence" value="ECO:0007669"/>
    <property type="project" value="TreeGrafter"/>
</dbReference>
<evidence type="ECO:0000256" key="3">
    <source>
        <dbReference type="ARBA" id="ARBA00023211"/>
    </source>
</evidence>
<dbReference type="EMBL" id="JAKFHA010000004">
    <property type="protein sequence ID" value="MCF2527584.1"/>
    <property type="molecule type" value="Genomic_DNA"/>
</dbReference>
<comment type="similarity">
    <text evidence="4">Belongs to the arginase family.</text>
</comment>
<dbReference type="Proteomes" id="UP001165378">
    <property type="component" value="Unassembled WGS sequence"/>
</dbReference>
<gene>
    <name evidence="5" type="ORF">LZ495_10205</name>
</gene>
<proteinExistence type="inferred from homology"/>
<sequence>MGSAAEPAVLIVPQWQGSSAAAPKLLVDGAYGSARLLRAGLAVAVPAEDPAPDALVRNAAAVRDRLAGTAPDQVVVTLGGDCGVELEPVAAAVGRYGTDLAVVWLDAHGDLNTPEESPSGAFHGMVLRTLLGAGPVELLPPADRRLSPDQVVLGGTRALDAGERAYIGAHGVRTIPVAALAGPEALAEAVAATGAAHLYVHVDLDVMDPHEFDGLSYPEPDGITAAQLCAAVAALAARFTLVGLGVTEHAPSGDAAAAEADAQVLRDLFTAAGLGALLR</sequence>
<dbReference type="PRINTS" id="PR00116">
    <property type="entry name" value="ARGINASE"/>
</dbReference>